<dbReference type="AlphaFoldDB" id="A0A9E8LTE6"/>
<dbReference type="RefSeq" id="WP_275416643.1">
    <property type="nucleotide sequence ID" value="NZ_CP106878.1"/>
</dbReference>
<feature type="domain" description="Large ribosomal subunit protein bL25 beta" evidence="7">
    <location>
        <begin position="101"/>
        <end position="182"/>
    </location>
</feature>
<dbReference type="Gene3D" id="2.170.120.20">
    <property type="entry name" value="Ribosomal protein L25, beta domain"/>
    <property type="match status" value="1"/>
</dbReference>
<evidence type="ECO:0000256" key="1">
    <source>
        <dbReference type="ARBA" id="ARBA00022730"/>
    </source>
</evidence>
<dbReference type="Proteomes" id="UP001164718">
    <property type="component" value="Chromosome"/>
</dbReference>
<feature type="domain" description="Large ribosomal subunit protein bL25 L25" evidence="6">
    <location>
        <begin position="5"/>
        <end position="91"/>
    </location>
</feature>
<dbReference type="InterPro" id="IPR011035">
    <property type="entry name" value="Ribosomal_bL25/Gln-tRNA_synth"/>
</dbReference>
<dbReference type="InterPro" id="IPR037121">
    <property type="entry name" value="Ribosomal_bL25_C"/>
</dbReference>
<evidence type="ECO:0000313" key="8">
    <source>
        <dbReference type="EMBL" id="WAA08861.1"/>
    </source>
</evidence>
<dbReference type="NCBIfam" id="TIGR00731">
    <property type="entry name" value="bL25_bact_ctc"/>
    <property type="match status" value="1"/>
</dbReference>
<dbReference type="PANTHER" id="PTHR33284:SF1">
    <property type="entry name" value="RIBOSOMAL PROTEIN L25_GLN-TRNA SYNTHETASE, ANTI-CODON-BINDING DOMAIN-CONTAINING PROTEIN"/>
    <property type="match status" value="1"/>
</dbReference>
<dbReference type="PANTHER" id="PTHR33284">
    <property type="entry name" value="RIBOSOMAL PROTEIN L25/GLN-TRNA SYNTHETASE, ANTI-CODON-BINDING DOMAIN-CONTAINING PROTEIN"/>
    <property type="match status" value="1"/>
</dbReference>
<reference evidence="8" key="1">
    <citation type="submission" date="2022-09" db="EMBL/GenBank/DDBJ databases">
        <title>Complete Genomes of Fervidibacillus albus and Fervidibacillus halotolerans isolated from tidal flat sediments.</title>
        <authorList>
            <person name="Kwon K.K."/>
            <person name="Yang S.-H."/>
            <person name="Park M.J."/>
            <person name="Oh H.-M."/>
        </authorList>
    </citation>
    <scope>NUCLEOTIDE SEQUENCE</scope>
    <source>
        <strain evidence="8">MEBiC13591</strain>
    </source>
</reference>
<evidence type="ECO:0000259" key="7">
    <source>
        <dbReference type="Pfam" id="PF14693"/>
    </source>
</evidence>
<comment type="function">
    <text evidence="5">This is one of the proteins that binds to the 5S RNA in the ribosome where it forms part of the central protuberance.</text>
</comment>
<dbReference type="GO" id="GO:0022625">
    <property type="term" value="C:cytosolic large ribosomal subunit"/>
    <property type="evidence" value="ECO:0007669"/>
    <property type="project" value="TreeGrafter"/>
</dbReference>
<keyword evidence="4 5" id="KW-0687">Ribonucleoprotein</keyword>
<dbReference type="Pfam" id="PF01386">
    <property type="entry name" value="Ribosomal_L25p"/>
    <property type="match status" value="1"/>
</dbReference>
<accession>A0A9E8LTE6</accession>
<dbReference type="GO" id="GO:0006412">
    <property type="term" value="P:translation"/>
    <property type="evidence" value="ECO:0007669"/>
    <property type="project" value="UniProtKB-UniRule"/>
</dbReference>
<dbReference type="GO" id="GO:0008097">
    <property type="term" value="F:5S rRNA binding"/>
    <property type="evidence" value="ECO:0007669"/>
    <property type="project" value="InterPro"/>
</dbReference>
<keyword evidence="3 5" id="KW-0689">Ribosomal protein</keyword>
<dbReference type="KEGG" id="faf:OE104_09595"/>
<name>A0A9E8LTE6_9BACI</name>
<dbReference type="InterPro" id="IPR001021">
    <property type="entry name" value="Ribosomal_bL25_long"/>
</dbReference>
<comment type="similarity">
    <text evidence="5">Belongs to the bacterial ribosomal protein bL25 family. CTC subfamily.</text>
</comment>
<keyword evidence="1 5" id="KW-0699">rRNA-binding</keyword>
<proteinExistence type="inferred from homology"/>
<evidence type="ECO:0000313" key="9">
    <source>
        <dbReference type="Proteomes" id="UP001164718"/>
    </source>
</evidence>
<dbReference type="EMBL" id="CP106878">
    <property type="protein sequence ID" value="WAA08861.1"/>
    <property type="molecule type" value="Genomic_DNA"/>
</dbReference>
<comment type="subunit">
    <text evidence="5">Part of the 50S ribosomal subunit; part of the 5S rRNA/L5/L18/L25 subcomplex. Contacts the 5S rRNA. Binds to the 5S rRNA independently of L5 and L18.</text>
</comment>
<evidence type="ECO:0000256" key="4">
    <source>
        <dbReference type="ARBA" id="ARBA00023274"/>
    </source>
</evidence>
<evidence type="ECO:0000256" key="2">
    <source>
        <dbReference type="ARBA" id="ARBA00022884"/>
    </source>
</evidence>
<evidence type="ECO:0000259" key="6">
    <source>
        <dbReference type="Pfam" id="PF01386"/>
    </source>
</evidence>
<protein>
    <recommendedName>
        <fullName evidence="5">Large ribosomal subunit protein bL25</fullName>
    </recommendedName>
    <alternativeName>
        <fullName evidence="5">General stress protein CTC</fullName>
    </alternativeName>
</protein>
<evidence type="ECO:0000256" key="5">
    <source>
        <dbReference type="HAMAP-Rule" id="MF_01334"/>
    </source>
</evidence>
<dbReference type="Pfam" id="PF14693">
    <property type="entry name" value="Ribosomal_TL5_C"/>
    <property type="match status" value="1"/>
</dbReference>
<sequence>MRKKITVERRKEFTRSSLNSLRKNGRLPGVVYGKQIGNIPIHVPLKDIRRSVQLGYVELIDMEIEGKGTYPVVIKDVQRDSYTGEWLHVDLFQVNMDEPIMLMVPLEFVGTAIGTKAGGVLQIQEEYLEIEALPDRIPTSIKADVSGLKIGDKLAAADLEIPDDIKVITQPNELLVTVVVPRNVFVDIGIKETEQEAS</sequence>
<dbReference type="SUPFAM" id="SSF50715">
    <property type="entry name" value="Ribosomal protein L25-like"/>
    <property type="match status" value="1"/>
</dbReference>
<dbReference type="InterPro" id="IPR020056">
    <property type="entry name" value="Rbsml_bL25/Gln-tRNA_synth_N"/>
</dbReference>
<dbReference type="InterPro" id="IPR020057">
    <property type="entry name" value="Ribosomal_bL25_b-dom"/>
</dbReference>
<dbReference type="CDD" id="cd00495">
    <property type="entry name" value="Ribosomal_L25_TL5_CTC"/>
    <property type="match status" value="1"/>
</dbReference>
<keyword evidence="2 5" id="KW-0694">RNA-binding</keyword>
<dbReference type="InterPro" id="IPR020930">
    <property type="entry name" value="Ribosomal_uL5_bac-type"/>
</dbReference>
<dbReference type="InterPro" id="IPR029751">
    <property type="entry name" value="Ribosomal_L25_dom"/>
</dbReference>
<dbReference type="HAMAP" id="MF_01334">
    <property type="entry name" value="Ribosomal_bL25_CTC"/>
    <property type="match status" value="1"/>
</dbReference>
<organism evidence="8 9">
    <name type="scientific">Fervidibacillus albus</name>
    <dbReference type="NCBI Taxonomy" id="2980026"/>
    <lineage>
        <taxon>Bacteria</taxon>
        <taxon>Bacillati</taxon>
        <taxon>Bacillota</taxon>
        <taxon>Bacilli</taxon>
        <taxon>Bacillales</taxon>
        <taxon>Bacillaceae</taxon>
        <taxon>Fervidibacillus</taxon>
    </lineage>
</organism>
<dbReference type="Gene3D" id="2.40.240.10">
    <property type="entry name" value="Ribosomal Protein L25, Chain P"/>
    <property type="match status" value="1"/>
</dbReference>
<evidence type="ECO:0000256" key="3">
    <source>
        <dbReference type="ARBA" id="ARBA00022980"/>
    </source>
</evidence>
<gene>
    <name evidence="5" type="primary">rplY</name>
    <name evidence="5" type="synonym">ctc</name>
    <name evidence="8" type="ORF">OE104_09595</name>
</gene>
<dbReference type="GO" id="GO:0003735">
    <property type="term" value="F:structural constituent of ribosome"/>
    <property type="evidence" value="ECO:0007669"/>
    <property type="project" value="InterPro"/>
</dbReference>
<keyword evidence="9" id="KW-1185">Reference proteome</keyword>